<dbReference type="Pfam" id="PF05032">
    <property type="entry name" value="Spo12"/>
    <property type="match status" value="1"/>
</dbReference>
<evidence type="ECO:0000313" key="3">
    <source>
        <dbReference type="Proteomes" id="UP000267821"/>
    </source>
</evidence>
<dbReference type="Proteomes" id="UP000267821">
    <property type="component" value="Unassembled WGS sequence"/>
</dbReference>
<evidence type="ECO:0000313" key="2">
    <source>
        <dbReference type="EMBL" id="RPB26829.1"/>
    </source>
</evidence>
<feature type="region of interest" description="Disordered" evidence="1">
    <location>
        <begin position="134"/>
        <end position="170"/>
    </location>
</feature>
<organism evidence="2 3">
    <name type="scientific">Terfezia boudieri ATCC MYA-4762</name>
    <dbReference type="NCBI Taxonomy" id="1051890"/>
    <lineage>
        <taxon>Eukaryota</taxon>
        <taxon>Fungi</taxon>
        <taxon>Dikarya</taxon>
        <taxon>Ascomycota</taxon>
        <taxon>Pezizomycotina</taxon>
        <taxon>Pezizomycetes</taxon>
        <taxon>Pezizales</taxon>
        <taxon>Pezizaceae</taxon>
        <taxon>Terfezia</taxon>
    </lineage>
</organism>
<gene>
    <name evidence="2" type="ORF">L211DRAFT_846984</name>
</gene>
<evidence type="ECO:0000256" key="1">
    <source>
        <dbReference type="SAM" id="MobiDB-lite"/>
    </source>
</evidence>
<dbReference type="OrthoDB" id="5578329at2759"/>
<keyword evidence="3" id="KW-1185">Reference proteome</keyword>
<proteinExistence type="predicted"/>
<dbReference type="AlphaFoldDB" id="A0A3N4LZ21"/>
<accession>A0A3N4LZ21</accession>
<sequence length="170" mass="18556">MSSSASTSSTPSFPITTPEGQLQFELAQHQQHLAHIQATQAAEISQLTASQATSNPVKAQANLDLQRQLLQQKLAENGYLDLGNNANELWGESRELSCLASPTDSMMSPCSKKLQQQKQRVFGKPKPRLLAKAFAKAAEEKEKENQQSSTESSSLFGTAKTPIPKDEPIF</sequence>
<dbReference type="STRING" id="1051890.A0A3N4LZ21"/>
<dbReference type="InParanoid" id="A0A3N4LZ21"/>
<name>A0A3N4LZ21_9PEZI</name>
<dbReference type="InterPro" id="IPR007727">
    <property type="entry name" value="Spo12"/>
</dbReference>
<protein>
    <submittedName>
        <fullName evidence="2">Uncharacterized protein</fullName>
    </submittedName>
</protein>
<feature type="compositionally biased region" description="Polar residues" evidence="1">
    <location>
        <begin position="146"/>
        <end position="156"/>
    </location>
</feature>
<dbReference type="EMBL" id="ML121533">
    <property type="protein sequence ID" value="RPB26829.1"/>
    <property type="molecule type" value="Genomic_DNA"/>
</dbReference>
<reference evidence="2 3" key="1">
    <citation type="journal article" date="2018" name="Nat. Ecol. Evol.">
        <title>Pezizomycetes genomes reveal the molecular basis of ectomycorrhizal truffle lifestyle.</title>
        <authorList>
            <person name="Murat C."/>
            <person name="Payen T."/>
            <person name="Noel B."/>
            <person name="Kuo A."/>
            <person name="Morin E."/>
            <person name="Chen J."/>
            <person name="Kohler A."/>
            <person name="Krizsan K."/>
            <person name="Balestrini R."/>
            <person name="Da Silva C."/>
            <person name="Montanini B."/>
            <person name="Hainaut M."/>
            <person name="Levati E."/>
            <person name="Barry K.W."/>
            <person name="Belfiori B."/>
            <person name="Cichocki N."/>
            <person name="Clum A."/>
            <person name="Dockter R.B."/>
            <person name="Fauchery L."/>
            <person name="Guy J."/>
            <person name="Iotti M."/>
            <person name="Le Tacon F."/>
            <person name="Lindquist E.A."/>
            <person name="Lipzen A."/>
            <person name="Malagnac F."/>
            <person name="Mello A."/>
            <person name="Molinier V."/>
            <person name="Miyauchi S."/>
            <person name="Poulain J."/>
            <person name="Riccioni C."/>
            <person name="Rubini A."/>
            <person name="Sitrit Y."/>
            <person name="Splivallo R."/>
            <person name="Traeger S."/>
            <person name="Wang M."/>
            <person name="Zifcakova L."/>
            <person name="Wipf D."/>
            <person name="Zambonelli A."/>
            <person name="Paolocci F."/>
            <person name="Nowrousian M."/>
            <person name="Ottonello S."/>
            <person name="Baldrian P."/>
            <person name="Spatafora J.W."/>
            <person name="Henrissat B."/>
            <person name="Nagy L.G."/>
            <person name="Aury J.M."/>
            <person name="Wincker P."/>
            <person name="Grigoriev I.V."/>
            <person name="Bonfante P."/>
            <person name="Martin F.M."/>
        </authorList>
    </citation>
    <scope>NUCLEOTIDE SEQUENCE [LARGE SCALE GENOMIC DNA]</scope>
    <source>
        <strain evidence="2 3">ATCC MYA-4762</strain>
    </source>
</reference>